<evidence type="ECO:0000256" key="4">
    <source>
        <dbReference type="ARBA" id="ARBA00010250"/>
    </source>
</evidence>
<keyword evidence="8 12" id="KW-0804">Transcription</keyword>
<name>A0A674PHJ8_TAKRU</name>
<evidence type="ECO:0000256" key="12">
    <source>
        <dbReference type="RuleBase" id="RU361194"/>
    </source>
</evidence>
<evidence type="ECO:0000256" key="2">
    <source>
        <dbReference type="ARBA" id="ARBA00004123"/>
    </source>
</evidence>
<dbReference type="InterPro" id="IPR013847">
    <property type="entry name" value="POU"/>
</dbReference>
<evidence type="ECO:0000313" key="17">
    <source>
        <dbReference type="Proteomes" id="UP000005226"/>
    </source>
</evidence>
<comment type="function">
    <text evidence="1">Sequence-specific transcription factor which is part of a developmental regulatory system that provides cells with specific positional identities on the anterior-posterior axis.</text>
</comment>
<reference evidence="16 17" key="1">
    <citation type="journal article" date="2011" name="Genome Biol. Evol.">
        <title>Integration of the genetic map and genome assembly of fugu facilitates insights into distinct features of genome evolution in teleosts and mammals.</title>
        <authorList>
            <person name="Kai W."/>
            <person name="Kikuchi K."/>
            <person name="Tohari S."/>
            <person name="Chew A.K."/>
            <person name="Tay A."/>
            <person name="Fujiwara A."/>
            <person name="Hosoya S."/>
            <person name="Suetake H."/>
            <person name="Naruse K."/>
            <person name="Brenner S."/>
            <person name="Suzuki Y."/>
            <person name="Venkatesh B."/>
        </authorList>
    </citation>
    <scope>NUCLEOTIDE SEQUENCE [LARGE SCALE GENOMIC DNA]</scope>
</reference>
<feature type="region of interest" description="Disordered" evidence="13">
    <location>
        <begin position="487"/>
        <end position="519"/>
    </location>
</feature>
<dbReference type="FunFam" id="1.10.260.40:FF:000001">
    <property type="entry name" value="POU domain protein"/>
    <property type="match status" value="1"/>
</dbReference>
<dbReference type="PRINTS" id="PR00028">
    <property type="entry name" value="POUDOMAIN"/>
</dbReference>
<sequence length="623" mass="67108">MFVPLPVPFVFQRTAPDLNAWRLKSPLALRSNSDIRMSKSAEMEKTGANSPLEGADSERNGPESNHQVQAMKLSPFPLSPNLNSSNKNKMEECGEMSPSLPLSHGPTPSQTALQHTQLMLTSSQLAGLTALLPAQQQLLLQQAQAQLLAAAVQQSNAAHAAHAAHAAAQANQQAQAAAATNHHAQQQQQQQQGGQTGQQAQSQSQGQGHNAQEQKTQSVPVPPPPPQLTLSQPIQLTAQDIQQLLQLQQLVLVPGHPLPSPAQFLLPQAQQGQQGLLSTPNLIPLPQQNQGSLLSAPGRMGLQSQRDKSAEVSSGGGMTTVSTVTSHPEEPSDLEELEQFARTFKQRRIKLGFTQGDVGLAMGKLYGNDFSQTTISRFEALNLSFKNMCKLKPLLEKWLNDAETMSIDSTLPSPSSLSSPTLGFDGIPGRRRKKRTSIETNVRVALERAFMTNQKPTSEEIMLIAEQLNMEKEVIRVWFCNRRQKEKRINPSSATPPLPSQPPSAPATHKPPCYSPHMMSSQLPQAVTSLSSTTATTMSSVCPLTSSLASTHPSLSSAPSPVTPPPPPRSTASPATPSHSALSLNTGLWRMGKKNGDVSNYITDFAANLSPSSQWWPAASFQS</sequence>
<dbReference type="PROSITE" id="PS50071">
    <property type="entry name" value="HOMEOBOX_2"/>
    <property type="match status" value="1"/>
</dbReference>
<evidence type="ECO:0000256" key="1">
    <source>
        <dbReference type="ARBA" id="ARBA00003263"/>
    </source>
</evidence>
<comment type="similarity">
    <text evidence="4">Belongs to the POU transcription factor family. Class-3 subfamily.</text>
</comment>
<feature type="compositionally biased region" description="Pro residues" evidence="13">
    <location>
        <begin position="494"/>
        <end position="505"/>
    </location>
</feature>
<evidence type="ECO:0000256" key="8">
    <source>
        <dbReference type="ARBA" id="ARBA00023163"/>
    </source>
</evidence>
<dbReference type="InterPro" id="IPR009057">
    <property type="entry name" value="Homeodomain-like_sf"/>
</dbReference>
<feature type="compositionally biased region" description="Low complexity" evidence="13">
    <location>
        <begin position="409"/>
        <end position="422"/>
    </location>
</feature>
<dbReference type="GO" id="GO:0005634">
    <property type="term" value="C:nucleus"/>
    <property type="evidence" value="ECO:0007669"/>
    <property type="project" value="UniProtKB-SubCell"/>
</dbReference>
<feature type="compositionally biased region" description="Basic and acidic residues" evidence="13">
    <location>
        <begin position="36"/>
        <end position="45"/>
    </location>
</feature>
<evidence type="ECO:0000256" key="10">
    <source>
        <dbReference type="PROSITE-ProRule" id="PRU00108"/>
    </source>
</evidence>
<comment type="similarity">
    <text evidence="3">Belongs to the POU transcription factor family. Class-2 subfamily.</text>
</comment>
<feature type="region of interest" description="Disordered" evidence="13">
    <location>
        <begin position="163"/>
        <end position="230"/>
    </location>
</feature>
<protein>
    <recommendedName>
        <fullName evidence="12">POU domain protein</fullName>
    </recommendedName>
</protein>
<dbReference type="InterPro" id="IPR001356">
    <property type="entry name" value="HD"/>
</dbReference>
<dbReference type="PROSITE" id="PS00465">
    <property type="entry name" value="POU_2"/>
    <property type="match status" value="1"/>
</dbReference>
<feature type="compositionally biased region" description="Low complexity" evidence="13">
    <location>
        <begin position="72"/>
        <end position="87"/>
    </location>
</feature>
<evidence type="ECO:0000256" key="9">
    <source>
        <dbReference type="ARBA" id="ARBA00023242"/>
    </source>
</evidence>
<evidence type="ECO:0000259" key="15">
    <source>
        <dbReference type="PROSITE" id="PS51179"/>
    </source>
</evidence>
<proteinExistence type="inferred from homology"/>
<evidence type="ECO:0000259" key="14">
    <source>
        <dbReference type="PROSITE" id="PS50071"/>
    </source>
</evidence>
<evidence type="ECO:0000256" key="7">
    <source>
        <dbReference type="ARBA" id="ARBA00023155"/>
    </source>
</evidence>
<dbReference type="PROSITE" id="PS00035">
    <property type="entry name" value="POU_1"/>
    <property type="match status" value="1"/>
</dbReference>
<feature type="compositionally biased region" description="Low complexity" evidence="13">
    <location>
        <begin position="163"/>
        <end position="219"/>
    </location>
</feature>
<feature type="region of interest" description="Disordered" evidence="13">
    <location>
        <begin position="409"/>
        <end position="435"/>
    </location>
</feature>
<dbReference type="InterPro" id="IPR000327">
    <property type="entry name" value="POU_dom"/>
</dbReference>
<dbReference type="Gene3D" id="1.10.260.40">
    <property type="entry name" value="lambda repressor-like DNA-binding domains"/>
    <property type="match status" value="1"/>
</dbReference>
<evidence type="ECO:0000256" key="3">
    <source>
        <dbReference type="ARBA" id="ARBA00008879"/>
    </source>
</evidence>
<evidence type="ECO:0000256" key="5">
    <source>
        <dbReference type="ARBA" id="ARBA00022473"/>
    </source>
</evidence>
<dbReference type="Pfam" id="PF00046">
    <property type="entry name" value="Homeodomain"/>
    <property type="match status" value="1"/>
</dbReference>
<dbReference type="Pfam" id="PF00157">
    <property type="entry name" value="Pou"/>
    <property type="match status" value="1"/>
</dbReference>
<feature type="domain" description="POU-specific" evidence="15">
    <location>
        <begin position="329"/>
        <end position="403"/>
    </location>
</feature>
<dbReference type="GO" id="GO:0000981">
    <property type="term" value="F:DNA-binding transcription factor activity, RNA polymerase II-specific"/>
    <property type="evidence" value="ECO:0007669"/>
    <property type="project" value="InterPro"/>
</dbReference>
<dbReference type="Ensembl" id="ENSTRUT00000084631.1">
    <property type="protein sequence ID" value="ENSTRUP00000085103.1"/>
    <property type="gene ID" value="ENSTRUG00000007484.3"/>
</dbReference>
<dbReference type="PROSITE" id="PS51179">
    <property type="entry name" value="POU_3"/>
    <property type="match status" value="1"/>
</dbReference>
<dbReference type="InterPro" id="IPR000972">
    <property type="entry name" value="TF_octamer"/>
</dbReference>
<dbReference type="InterPro" id="IPR017970">
    <property type="entry name" value="Homeobox_CS"/>
</dbReference>
<comment type="subcellular location">
    <subcellularLocation>
        <location evidence="2 10 11">Nucleus</location>
    </subcellularLocation>
</comment>
<dbReference type="SMART" id="SM00352">
    <property type="entry name" value="POU"/>
    <property type="match status" value="1"/>
</dbReference>
<evidence type="ECO:0000256" key="13">
    <source>
        <dbReference type="SAM" id="MobiDB-lite"/>
    </source>
</evidence>
<dbReference type="CDD" id="cd00086">
    <property type="entry name" value="homeodomain"/>
    <property type="match status" value="1"/>
</dbReference>
<dbReference type="InterPro" id="IPR050255">
    <property type="entry name" value="POU_domain_TF"/>
</dbReference>
<feature type="compositionally biased region" description="Low complexity" evidence="13">
    <location>
        <begin position="548"/>
        <end position="560"/>
    </location>
</feature>
<evidence type="ECO:0000313" key="16">
    <source>
        <dbReference type="Ensembl" id="ENSTRUP00000085103.1"/>
    </source>
</evidence>
<feature type="region of interest" description="Disordered" evidence="13">
    <location>
        <begin position="289"/>
        <end position="333"/>
    </location>
</feature>
<dbReference type="Proteomes" id="UP000005226">
    <property type="component" value="Chromosome 7"/>
</dbReference>
<dbReference type="Gene3D" id="1.10.10.60">
    <property type="entry name" value="Homeodomain-like"/>
    <property type="match status" value="1"/>
</dbReference>
<organism evidence="16 17">
    <name type="scientific">Takifugu rubripes</name>
    <name type="common">Japanese pufferfish</name>
    <name type="synonym">Fugu rubripes</name>
    <dbReference type="NCBI Taxonomy" id="31033"/>
    <lineage>
        <taxon>Eukaryota</taxon>
        <taxon>Metazoa</taxon>
        <taxon>Chordata</taxon>
        <taxon>Craniata</taxon>
        <taxon>Vertebrata</taxon>
        <taxon>Euteleostomi</taxon>
        <taxon>Actinopterygii</taxon>
        <taxon>Neopterygii</taxon>
        <taxon>Teleostei</taxon>
        <taxon>Neoteleostei</taxon>
        <taxon>Acanthomorphata</taxon>
        <taxon>Eupercaria</taxon>
        <taxon>Tetraodontiformes</taxon>
        <taxon>Tetradontoidea</taxon>
        <taxon>Tetraodontidae</taxon>
        <taxon>Takifugu</taxon>
    </lineage>
</organism>
<feature type="DNA-binding region" description="Homeobox" evidence="10">
    <location>
        <begin position="431"/>
        <end position="490"/>
    </location>
</feature>
<dbReference type="PROSITE" id="PS00027">
    <property type="entry name" value="HOMEOBOX_1"/>
    <property type="match status" value="1"/>
</dbReference>
<reference evidence="16" key="3">
    <citation type="submission" date="2025-09" db="UniProtKB">
        <authorList>
            <consortium name="Ensembl"/>
        </authorList>
    </citation>
    <scope>IDENTIFICATION</scope>
</reference>
<feature type="region of interest" description="Disordered" evidence="13">
    <location>
        <begin position="548"/>
        <end position="581"/>
    </location>
</feature>
<dbReference type="SMART" id="SM00389">
    <property type="entry name" value="HOX"/>
    <property type="match status" value="1"/>
</dbReference>
<keyword evidence="17" id="KW-1185">Reference proteome</keyword>
<dbReference type="SUPFAM" id="SSF47413">
    <property type="entry name" value="lambda repressor-like DNA-binding domains"/>
    <property type="match status" value="1"/>
</dbReference>
<dbReference type="FunFam" id="1.10.10.60:FF:000005">
    <property type="entry name" value="POU domain protein"/>
    <property type="match status" value="1"/>
</dbReference>
<evidence type="ECO:0000256" key="6">
    <source>
        <dbReference type="ARBA" id="ARBA00023125"/>
    </source>
</evidence>
<reference evidence="16" key="2">
    <citation type="submission" date="2025-08" db="UniProtKB">
        <authorList>
            <consortium name="Ensembl"/>
        </authorList>
    </citation>
    <scope>IDENTIFICATION</scope>
</reference>
<dbReference type="PANTHER" id="PTHR11636">
    <property type="entry name" value="POU DOMAIN"/>
    <property type="match status" value="1"/>
</dbReference>
<keyword evidence="7 10" id="KW-0371">Homeobox</keyword>
<dbReference type="AlphaFoldDB" id="A0A674PHJ8"/>
<keyword evidence="6 10" id="KW-0238">DNA-binding</keyword>
<feature type="domain" description="Homeobox" evidence="14">
    <location>
        <begin position="429"/>
        <end position="489"/>
    </location>
</feature>
<evidence type="ECO:0000256" key="11">
    <source>
        <dbReference type="RuleBase" id="RU000682"/>
    </source>
</evidence>
<dbReference type="PANTHER" id="PTHR11636:SF46">
    <property type="entry name" value="POU DOMAIN, CLASS 2, TRANSCRIPTION FACTOR 2"/>
    <property type="match status" value="1"/>
</dbReference>
<dbReference type="PRINTS" id="PR00029">
    <property type="entry name" value="OCTAMER"/>
</dbReference>
<keyword evidence="9 10" id="KW-0539">Nucleus</keyword>
<keyword evidence="5" id="KW-0217">Developmental protein</keyword>
<accession>A0A674PHJ8</accession>
<dbReference type="SUPFAM" id="SSF46689">
    <property type="entry name" value="Homeodomain-like"/>
    <property type="match status" value="1"/>
</dbReference>
<feature type="region of interest" description="Disordered" evidence="13">
    <location>
        <begin position="34"/>
        <end position="110"/>
    </location>
</feature>
<dbReference type="GeneTree" id="ENSGT00940000160115"/>
<dbReference type="GO" id="GO:0000978">
    <property type="term" value="F:RNA polymerase II cis-regulatory region sequence-specific DNA binding"/>
    <property type="evidence" value="ECO:0007669"/>
    <property type="project" value="TreeGrafter"/>
</dbReference>
<gene>
    <name evidence="16" type="primary">pou2f2b</name>
</gene>
<feature type="compositionally biased region" description="Low complexity" evidence="13">
    <location>
        <begin position="570"/>
        <end position="581"/>
    </location>
</feature>
<dbReference type="InterPro" id="IPR010982">
    <property type="entry name" value="Lambda_DNA-bd_dom_sf"/>
</dbReference>